<dbReference type="Proteomes" id="UP001187343">
    <property type="component" value="Unassembled WGS sequence"/>
</dbReference>
<proteinExistence type="predicted"/>
<sequence>MNCPRSCICTKGHRKPCMFPLLNYSYDISDHTSSPFFSRDCNGKESNAIPAVSGQSLGGVEPRMER</sequence>
<name>A0AA88TI41_9TELE</name>
<comment type="caution">
    <text evidence="1">The sequence shown here is derived from an EMBL/GenBank/DDBJ whole genome shotgun (WGS) entry which is preliminary data.</text>
</comment>
<dbReference type="EMBL" id="JAUYZG010000019">
    <property type="protein sequence ID" value="KAK2878817.1"/>
    <property type="molecule type" value="Genomic_DNA"/>
</dbReference>
<reference evidence="1" key="1">
    <citation type="submission" date="2023-08" db="EMBL/GenBank/DDBJ databases">
        <title>Chromosome-level Genome Assembly of mud carp (Cirrhinus molitorella).</title>
        <authorList>
            <person name="Liu H."/>
        </authorList>
    </citation>
    <scope>NUCLEOTIDE SEQUENCE</scope>
    <source>
        <strain evidence="1">Prfri</strain>
        <tissue evidence="1">Muscle</tissue>
    </source>
</reference>
<dbReference type="AlphaFoldDB" id="A0AA88TI41"/>
<accession>A0AA88TI41</accession>
<keyword evidence="2" id="KW-1185">Reference proteome</keyword>
<protein>
    <submittedName>
        <fullName evidence="1">Uncharacterized protein</fullName>
    </submittedName>
</protein>
<organism evidence="1 2">
    <name type="scientific">Cirrhinus molitorella</name>
    <name type="common">mud carp</name>
    <dbReference type="NCBI Taxonomy" id="172907"/>
    <lineage>
        <taxon>Eukaryota</taxon>
        <taxon>Metazoa</taxon>
        <taxon>Chordata</taxon>
        <taxon>Craniata</taxon>
        <taxon>Vertebrata</taxon>
        <taxon>Euteleostomi</taxon>
        <taxon>Actinopterygii</taxon>
        <taxon>Neopterygii</taxon>
        <taxon>Teleostei</taxon>
        <taxon>Ostariophysi</taxon>
        <taxon>Cypriniformes</taxon>
        <taxon>Cyprinidae</taxon>
        <taxon>Labeoninae</taxon>
        <taxon>Labeonini</taxon>
        <taxon>Cirrhinus</taxon>
    </lineage>
</organism>
<evidence type="ECO:0000313" key="1">
    <source>
        <dbReference type="EMBL" id="KAK2878817.1"/>
    </source>
</evidence>
<evidence type="ECO:0000313" key="2">
    <source>
        <dbReference type="Proteomes" id="UP001187343"/>
    </source>
</evidence>
<gene>
    <name evidence="1" type="ORF">Q8A67_019608</name>
</gene>